<feature type="chain" id="PRO_5015154789" evidence="1">
    <location>
        <begin position="24"/>
        <end position="548"/>
    </location>
</feature>
<accession>A0A2P8D2K0</accession>
<sequence length="548" mass="57862">MNKVYALAGAALVGLLYTATATAQSAFPANTPLAITKPGNNAAVRNYTIASSSNTGSATAFSAVTTFTPPVDINGIGLNPVDNKIYGAAYTGSADTAVTMLRVNLYRIGANGVMVNLGKLPTSGQSPLITTLNLNIRAEIPNYTAGTVDATGKYYYTTVGLKSTGVTKLMNAYTVYLFNPNAPSTLALDTTDIRLFVCWINNVHNLTGSNMPTTVAGYKELNFTTYPVVRAAVKNLLDSLNSGFPRNLATLEGGLQDFAIHPVNGKIYGYVSYPSGANYVGRPVVFAPTIGSAPLSIITPVGTVENTAPGVDVAGLQFNANGNFFGLFNNGTYAEINLTTGALISPVTSNLGISGSNLRGDLASPATANAVLPLNLVAFEGRLYNTYNELNWQFAPGSKITALSLERSSNSRDFEQIAAIAPQQATTYQYLDKLPPATAYYRLHMTDETGEATYSSVVKLQSGSRNNSAKAYPTVLAPGATLFVEAPQADYAVSVYNSLGQLVLDQSGNMQALTSVQLPATLTPGNYWVKLTGNTTKETIGTTQITIR</sequence>
<evidence type="ECO:0000256" key="1">
    <source>
        <dbReference type="SAM" id="SignalP"/>
    </source>
</evidence>
<proteinExistence type="predicted"/>
<dbReference type="InterPro" id="IPR026444">
    <property type="entry name" value="Secre_tail"/>
</dbReference>
<feature type="signal peptide" evidence="1">
    <location>
        <begin position="1"/>
        <end position="23"/>
    </location>
</feature>
<dbReference type="AlphaFoldDB" id="A0A2P8D2K0"/>
<protein>
    <submittedName>
        <fullName evidence="2">Putative secreted protein (Por secretion system target)</fullName>
    </submittedName>
</protein>
<organism evidence="2 3">
    <name type="scientific">Taibaiella chishuiensis</name>
    <dbReference type="NCBI Taxonomy" id="1434707"/>
    <lineage>
        <taxon>Bacteria</taxon>
        <taxon>Pseudomonadati</taxon>
        <taxon>Bacteroidota</taxon>
        <taxon>Chitinophagia</taxon>
        <taxon>Chitinophagales</taxon>
        <taxon>Chitinophagaceae</taxon>
        <taxon>Taibaiella</taxon>
    </lineage>
</organism>
<keyword evidence="3" id="KW-1185">Reference proteome</keyword>
<evidence type="ECO:0000313" key="2">
    <source>
        <dbReference type="EMBL" id="PSK91445.1"/>
    </source>
</evidence>
<comment type="caution">
    <text evidence="2">The sequence shown here is derived from an EMBL/GenBank/DDBJ whole genome shotgun (WGS) entry which is preliminary data.</text>
</comment>
<evidence type="ECO:0000313" key="3">
    <source>
        <dbReference type="Proteomes" id="UP000240572"/>
    </source>
</evidence>
<dbReference type="Proteomes" id="UP000240572">
    <property type="component" value="Unassembled WGS sequence"/>
</dbReference>
<name>A0A2P8D2K0_9BACT</name>
<dbReference type="RefSeq" id="WP_181358472.1">
    <property type="nucleotide sequence ID" value="NZ_PYGD01000005.1"/>
</dbReference>
<keyword evidence="1" id="KW-0732">Signal</keyword>
<dbReference type="NCBIfam" id="TIGR04183">
    <property type="entry name" value="Por_Secre_tail"/>
    <property type="match status" value="1"/>
</dbReference>
<dbReference type="EMBL" id="PYGD01000005">
    <property type="protein sequence ID" value="PSK91445.1"/>
    <property type="molecule type" value="Genomic_DNA"/>
</dbReference>
<reference evidence="2 3" key="1">
    <citation type="submission" date="2018-03" db="EMBL/GenBank/DDBJ databases">
        <title>Genomic Encyclopedia of Type Strains, Phase III (KMG-III): the genomes of soil and plant-associated and newly described type strains.</title>
        <authorList>
            <person name="Whitman W."/>
        </authorList>
    </citation>
    <scope>NUCLEOTIDE SEQUENCE [LARGE SCALE GENOMIC DNA]</scope>
    <source>
        <strain evidence="2 3">CGMCC 1.12700</strain>
    </source>
</reference>
<gene>
    <name evidence="2" type="ORF">B0I18_10528</name>
</gene>